<dbReference type="InterPro" id="IPR001478">
    <property type="entry name" value="PDZ"/>
</dbReference>
<evidence type="ECO:0000256" key="1">
    <source>
        <dbReference type="SAM" id="SignalP"/>
    </source>
</evidence>
<evidence type="ECO:0000313" key="4">
    <source>
        <dbReference type="Proteomes" id="UP000315082"/>
    </source>
</evidence>
<evidence type="ECO:0000259" key="2">
    <source>
        <dbReference type="SMART" id="SM00228"/>
    </source>
</evidence>
<dbReference type="RefSeq" id="WP_145099152.1">
    <property type="nucleotide sequence ID" value="NZ_CP036348.1"/>
</dbReference>
<feature type="signal peptide" evidence="1">
    <location>
        <begin position="1"/>
        <end position="24"/>
    </location>
</feature>
<accession>A0A518JXH8</accession>
<dbReference type="KEGG" id="rcf:Poly24_39610"/>
<dbReference type="SMART" id="SM00228">
    <property type="entry name" value="PDZ"/>
    <property type="match status" value="1"/>
</dbReference>
<protein>
    <recommendedName>
        <fullName evidence="2">PDZ domain-containing protein</fullName>
    </recommendedName>
</protein>
<dbReference type="OrthoDB" id="251597at2"/>
<dbReference type="InterPro" id="IPR032675">
    <property type="entry name" value="LRR_dom_sf"/>
</dbReference>
<keyword evidence="1" id="KW-0732">Signal</keyword>
<dbReference type="EMBL" id="CP036348">
    <property type="protein sequence ID" value="QDV70241.1"/>
    <property type="molecule type" value="Genomic_DNA"/>
</dbReference>
<sequence precursor="true">MRLNFLKCSTIVMLFFAAVSTCRGDEPDAAAESPATDPPTSAVAEIGESQLKQWVAQLASDQYRLRELSTTRLLLAGSAAVPALEAGLQDGDLETTSRILSVLRKLSVAFDPQRQTRDLAWESLERIGAAGASSAATRAQLAMDEVRDDRKQRAMEVLTGAGIFIGFGEYHLASSVVSNNYHMRIPKDWAGNVAALSWLKWLHGVETVILSGDKITADVVKHVANIPDLRNLVIRDTTITVDDLQGLTELSRLDHFQLVNVSAGDELIDTLAELPLRRGLTLFGTDISFEGSERLKTLFPNLDVQCRGGFLGVRCSPLNPNCEVGTVEPNTAAAEAGVRSGDVITKFGEFDVKSFADLQAAIAKHTAAEKPIPMLVNRIVEEQVEVELPKQDGQPTPKLIRTIRRQKTIPLTVKLKRQFP</sequence>
<organism evidence="3 4">
    <name type="scientific">Rosistilla carotiformis</name>
    <dbReference type="NCBI Taxonomy" id="2528017"/>
    <lineage>
        <taxon>Bacteria</taxon>
        <taxon>Pseudomonadati</taxon>
        <taxon>Planctomycetota</taxon>
        <taxon>Planctomycetia</taxon>
        <taxon>Pirellulales</taxon>
        <taxon>Pirellulaceae</taxon>
        <taxon>Rosistilla</taxon>
    </lineage>
</organism>
<dbReference type="Gene3D" id="3.80.10.10">
    <property type="entry name" value="Ribonuclease Inhibitor"/>
    <property type="match status" value="1"/>
</dbReference>
<gene>
    <name evidence="3" type="ORF">Poly24_39610</name>
</gene>
<dbReference type="Gene3D" id="2.30.42.10">
    <property type="match status" value="1"/>
</dbReference>
<dbReference type="SUPFAM" id="SSF52047">
    <property type="entry name" value="RNI-like"/>
    <property type="match status" value="1"/>
</dbReference>
<dbReference type="InterPro" id="IPR036034">
    <property type="entry name" value="PDZ_sf"/>
</dbReference>
<name>A0A518JXH8_9BACT</name>
<evidence type="ECO:0000313" key="3">
    <source>
        <dbReference type="EMBL" id="QDV70241.1"/>
    </source>
</evidence>
<keyword evidence="4" id="KW-1185">Reference proteome</keyword>
<dbReference type="Pfam" id="PF13180">
    <property type="entry name" value="PDZ_2"/>
    <property type="match status" value="1"/>
</dbReference>
<proteinExistence type="predicted"/>
<reference evidence="3 4" key="1">
    <citation type="submission" date="2019-02" db="EMBL/GenBank/DDBJ databases">
        <title>Deep-cultivation of Planctomycetes and their phenomic and genomic characterization uncovers novel biology.</title>
        <authorList>
            <person name="Wiegand S."/>
            <person name="Jogler M."/>
            <person name="Boedeker C."/>
            <person name="Pinto D."/>
            <person name="Vollmers J."/>
            <person name="Rivas-Marin E."/>
            <person name="Kohn T."/>
            <person name="Peeters S.H."/>
            <person name="Heuer A."/>
            <person name="Rast P."/>
            <person name="Oberbeckmann S."/>
            <person name="Bunk B."/>
            <person name="Jeske O."/>
            <person name="Meyerdierks A."/>
            <person name="Storesund J.E."/>
            <person name="Kallscheuer N."/>
            <person name="Luecker S."/>
            <person name="Lage O.M."/>
            <person name="Pohl T."/>
            <person name="Merkel B.J."/>
            <person name="Hornburger P."/>
            <person name="Mueller R.-W."/>
            <person name="Bruemmer F."/>
            <person name="Labrenz M."/>
            <person name="Spormann A.M."/>
            <person name="Op den Camp H."/>
            <person name="Overmann J."/>
            <person name="Amann R."/>
            <person name="Jetten M.S.M."/>
            <person name="Mascher T."/>
            <person name="Medema M.H."/>
            <person name="Devos D.P."/>
            <person name="Kaster A.-K."/>
            <person name="Ovreas L."/>
            <person name="Rohde M."/>
            <person name="Galperin M.Y."/>
            <person name="Jogler C."/>
        </authorList>
    </citation>
    <scope>NUCLEOTIDE SEQUENCE [LARGE SCALE GENOMIC DNA]</scope>
    <source>
        <strain evidence="3 4">Poly24</strain>
    </source>
</reference>
<dbReference type="Proteomes" id="UP000315082">
    <property type="component" value="Chromosome"/>
</dbReference>
<feature type="chain" id="PRO_5021818460" description="PDZ domain-containing protein" evidence="1">
    <location>
        <begin position="25"/>
        <end position="420"/>
    </location>
</feature>
<feature type="domain" description="PDZ" evidence="2">
    <location>
        <begin position="309"/>
        <end position="380"/>
    </location>
</feature>
<dbReference type="SUPFAM" id="SSF50156">
    <property type="entry name" value="PDZ domain-like"/>
    <property type="match status" value="1"/>
</dbReference>
<dbReference type="AlphaFoldDB" id="A0A518JXH8"/>